<protein>
    <recommendedName>
        <fullName evidence="3">Endonuclease/exonuclease/phosphatase domain-containing protein</fullName>
    </recommendedName>
</protein>
<dbReference type="EnsemblMetazoa" id="RPRC010949-RA">
    <property type="protein sequence ID" value="RPRC010949-PA"/>
    <property type="gene ID" value="RPRC010949"/>
</dbReference>
<dbReference type="EMBL" id="ACPB03027395">
    <property type="status" value="NOT_ANNOTATED_CDS"/>
    <property type="molecule type" value="Genomic_DNA"/>
</dbReference>
<proteinExistence type="predicted"/>
<dbReference type="InParanoid" id="T1I3T0"/>
<evidence type="ECO:0008006" key="3">
    <source>
        <dbReference type="Google" id="ProtNLM"/>
    </source>
</evidence>
<dbReference type="HOGENOM" id="CLU_720265_0_0_1"/>
<dbReference type="Proteomes" id="UP000015103">
    <property type="component" value="Unassembled WGS sequence"/>
</dbReference>
<name>T1I3T0_RHOPR</name>
<keyword evidence="2" id="KW-1185">Reference proteome</keyword>
<organism evidence="1 2">
    <name type="scientific">Rhodnius prolixus</name>
    <name type="common">Triatomid bug</name>
    <dbReference type="NCBI Taxonomy" id="13249"/>
    <lineage>
        <taxon>Eukaryota</taxon>
        <taxon>Metazoa</taxon>
        <taxon>Ecdysozoa</taxon>
        <taxon>Arthropoda</taxon>
        <taxon>Hexapoda</taxon>
        <taxon>Insecta</taxon>
        <taxon>Pterygota</taxon>
        <taxon>Neoptera</taxon>
        <taxon>Paraneoptera</taxon>
        <taxon>Hemiptera</taxon>
        <taxon>Heteroptera</taxon>
        <taxon>Panheteroptera</taxon>
        <taxon>Cimicomorpha</taxon>
        <taxon>Reduviidae</taxon>
        <taxon>Triatominae</taxon>
        <taxon>Rhodnius</taxon>
    </lineage>
</organism>
<dbReference type="VEuPathDB" id="VectorBase:RPRC010949"/>
<reference evidence="1" key="1">
    <citation type="submission" date="2015-05" db="UniProtKB">
        <authorList>
            <consortium name="EnsemblMetazoa"/>
        </authorList>
    </citation>
    <scope>IDENTIFICATION</scope>
</reference>
<evidence type="ECO:0000313" key="2">
    <source>
        <dbReference type="Proteomes" id="UP000015103"/>
    </source>
</evidence>
<dbReference type="Gene3D" id="3.60.10.10">
    <property type="entry name" value="Endonuclease/exonuclease/phosphatase"/>
    <property type="match status" value="1"/>
</dbReference>
<accession>T1I3T0</accession>
<dbReference type="AlphaFoldDB" id="T1I3T0"/>
<sequence>MAIDYKRQGFVESAWHRNGVILVKKKANERPKAIRCKEDLQALNPAISAIFTSDDEDLDPPLESDASTSSVGSKRRRGEHKLGRSPSITSFFIPEAQISSTTTSSVHGCLLETISFNVHQNQDNFHSLANRKFPQILFWNVQGYNNLCENIGYFENYDIICCSETWHLNEIKKSPSKSFDLAASSLAIKEKSRGRGSGGLLIFVKCDMFKVLVVKSCHWWLILELKRKSINDLIWCNNANMDDIYDLKILNNISMSDHFPVLLQLNFNYQQSTCNFSDSIANKVDVFRWDSNKSVLYKEFMMYSDKVSILSKSSDILYENFLNTLTYAATCLGLKYEKIVYNKPNYSFNKPWYDLELKASKKLVKQQLSVCRRSGFLDLDYKRN</sequence>
<dbReference type="SUPFAM" id="SSF56219">
    <property type="entry name" value="DNase I-like"/>
    <property type="match status" value="1"/>
</dbReference>
<evidence type="ECO:0000313" key="1">
    <source>
        <dbReference type="EnsemblMetazoa" id="RPRC010949-PA"/>
    </source>
</evidence>
<dbReference type="InterPro" id="IPR036691">
    <property type="entry name" value="Endo/exonu/phosph_ase_sf"/>
</dbReference>